<evidence type="ECO:0000256" key="2">
    <source>
        <dbReference type="ARBA" id="ARBA00022692"/>
    </source>
</evidence>
<dbReference type="InterPro" id="IPR000537">
    <property type="entry name" value="UbiA_prenyltransferase"/>
</dbReference>
<feature type="transmembrane region" description="Helical" evidence="5">
    <location>
        <begin position="356"/>
        <end position="374"/>
    </location>
</feature>
<dbReference type="CDD" id="cd13963">
    <property type="entry name" value="PT_UbiA_2"/>
    <property type="match status" value="1"/>
</dbReference>
<evidence type="ECO:0000256" key="1">
    <source>
        <dbReference type="ARBA" id="ARBA00004141"/>
    </source>
</evidence>
<feature type="transmembrane region" description="Helical" evidence="5">
    <location>
        <begin position="331"/>
        <end position="350"/>
    </location>
</feature>
<dbReference type="AlphaFoldDB" id="A0A644VID4"/>
<dbReference type="GO" id="GO:0016020">
    <property type="term" value="C:membrane"/>
    <property type="evidence" value="ECO:0007669"/>
    <property type="project" value="UniProtKB-SubCell"/>
</dbReference>
<gene>
    <name evidence="6" type="ORF">SDC9_37056</name>
</gene>
<feature type="transmembrane region" description="Helical" evidence="5">
    <location>
        <begin position="237"/>
        <end position="256"/>
    </location>
</feature>
<feature type="transmembrane region" description="Helical" evidence="5">
    <location>
        <begin position="472"/>
        <end position="494"/>
    </location>
</feature>
<dbReference type="NCBIfam" id="NF006088">
    <property type="entry name" value="PRK08238.1"/>
    <property type="match status" value="1"/>
</dbReference>
<evidence type="ECO:0000256" key="3">
    <source>
        <dbReference type="ARBA" id="ARBA00022989"/>
    </source>
</evidence>
<keyword evidence="3 5" id="KW-1133">Transmembrane helix</keyword>
<dbReference type="InterPro" id="IPR036412">
    <property type="entry name" value="HAD-like_sf"/>
</dbReference>
<name>A0A644VID4_9ZZZZ</name>
<accession>A0A644VID4</accession>
<dbReference type="SUPFAM" id="SSF56784">
    <property type="entry name" value="HAD-like"/>
    <property type="match status" value="1"/>
</dbReference>
<dbReference type="Gene3D" id="3.40.50.1000">
    <property type="entry name" value="HAD superfamily/HAD-like"/>
    <property type="match status" value="1"/>
</dbReference>
<dbReference type="Pfam" id="PF01040">
    <property type="entry name" value="UbiA"/>
    <property type="match status" value="1"/>
</dbReference>
<dbReference type="Gene3D" id="1.10.357.140">
    <property type="entry name" value="UbiA prenyltransferase"/>
    <property type="match status" value="1"/>
</dbReference>
<feature type="transmembrane region" description="Helical" evidence="5">
    <location>
        <begin position="402"/>
        <end position="422"/>
    </location>
</feature>
<keyword evidence="4 5" id="KW-0472">Membrane</keyword>
<comment type="caution">
    <text evidence="6">The sequence shown here is derived from an EMBL/GenBank/DDBJ whole genome shotgun (WGS) entry which is preliminary data.</text>
</comment>
<keyword evidence="2 5" id="KW-0812">Transmembrane</keyword>
<reference evidence="6" key="1">
    <citation type="submission" date="2019-08" db="EMBL/GenBank/DDBJ databases">
        <authorList>
            <person name="Kucharzyk K."/>
            <person name="Murdoch R.W."/>
            <person name="Higgins S."/>
            <person name="Loffler F."/>
        </authorList>
    </citation>
    <scope>NUCLEOTIDE SEQUENCE</scope>
</reference>
<dbReference type="GO" id="GO:0016765">
    <property type="term" value="F:transferase activity, transferring alkyl or aryl (other than methyl) groups"/>
    <property type="evidence" value="ECO:0007669"/>
    <property type="project" value="InterPro"/>
</dbReference>
<comment type="subcellular location">
    <subcellularLocation>
        <location evidence="1">Membrane</location>
        <topology evidence="1">Multi-pass membrane protein</topology>
    </subcellularLocation>
</comment>
<dbReference type="InterPro" id="IPR044878">
    <property type="entry name" value="UbiA_sf"/>
</dbReference>
<evidence type="ECO:0000256" key="4">
    <source>
        <dbReference type="ARBA" id="ARBA00023136"/>
    </source>
</evidence>
<organism evidence="6">
    <name type="scientific">bioreactor metagenome</name>
    <dbReference type="NCBI Taxonomy" id="1076179"/>
    <lineage>
        <taxon>unclassified sequences</taxon>
        <taxon>metagenomes</taxon>
        <taxon>ecological metagenomes</taxon>
    </lineage>
</organism>
<protein>
    <submittedName>
        <fullName evidence="6">Uncharacterized protein</fullName>
    </submittedName>
</protein>
<dbReference type="EMBL" id="VSSQ01000317">
    <property type="protein sequence ID" value="MPL90997.1"/>
    <property type="molecule type" value="Genomic_DNA"/>
</dbReference>
<feature type="transmembrane region" description="Helical" evidence="5">
    <location>
        <begin position="306"/>
        <end position="324"/>
    </location>
</feature>
<feature type="transmembrane region" description="Helical" evidence="5">
    <location>
        <begin position="434"/>
        <end position="452"/>
    </location>
</feature>
<proteinExistence type="predicted"/>
<evidence type="ECO:0000313" key="6">
    <source>
        <dbReference type="EMBL" id="MPL90997.1"/>
    </source>
</evidence>
<feature type="transmembrane region" description="Helical" evidence="5">
    <location>
        <begin position="276"/>
        <end position="300"/>
    </location>
</feature>
<sequence>MPLAARAGDGRLRLRPERISMTDTRPLVLDVDGTFLKTDLLFETFWAGLGRDPLATLAAVARHARDPARLKAELAEIAPLRTDLMPVNPEIAAMAEEAMSEGIEVCLASASDRRLVSALAAEYGLSARVFASDGVTNLKGEAKAGALIDAFGRAGFDYAGNEAADLPVWRAARAAVVVGEVAEVTQLETLGQTVARVPGGWSAAALWKAMRPHQWVKNVLLLLPLIAAHRFDGATFWPVVLGIIAFSAAASAIYLVNDLLDLEADRLHPTKCRRPFASGAVPIQVGMIACAGLIVLALGLGAALNAGFVGVVLLYMALSLAYSLKLKRMRWVDIATLATLYTIRVVAGAAAGQVDVSIYMLIFVFPVFLALGCVKRLTELTLATNDDRLPGRGYGRPDRGDLLNVAGLGVAGALVVFFLYSVSPQGQALYPDTWLLWLAMLPMGAWLVRMVMLGWFGKQDYDPIVFAMKDKFGLGILMITLSLMFWAAGLWARWFGG</sequence>
<evidence type="ECO:0000256" key="5">
    <source>
        <dbReference type="SAM" id="Phobius"/>
    </source>
</evidence>
<dbReference type="InterPro" id="IPR023214">
    <property type="entry name" value="HAD_sf"/>
</dbReference>